<evidence type="ECO:0000313" key="8">
    <source>
        <dbReference type="EMBL" id="SHI53386.1"/>
    </source>
</evidence>
<dbReference type="GO" id="GO:0006298">
    <property type="term" value="P:mismatch repair"/>
    <property type="evidence" value="ECO:0007669"/>
    <property type="project" value="InterPro"/>
</dbReference>
<keyword evidence="3" id="KW-0227">DNA damage</keyword>
<evidence type="ECO:0000259" key="7">
    <source>
        <dbReference type="Pfam" id="PF04480"/>
    </source>
</evidence>
<reference evidence="8 9" key="1">
    <citation type="submission" date="2016-11" db="EMBL/GenBank/DDBJ databases">
        <authorList>
            <person name="Jaros S."/>
            <person name="Januszkiewicz K."/>
            <person name="Wedrychowicz H."/>
        </authorList>
    </citation>
    <scope>NUCLEOTIDE SEQUENCE [LARGE SCALE GENOMIC DNA]</scope>
    <source>
        <strain evidence="8 9">DSM 25479</strain>
    </source>
</reference>
<dbReference type="NCBIfam" id="TIGR00632">
    <property type="entry name" value="vsr"/>
    <property type="match status" value="1"/>
</dbReference>
<dbReference type="Pfam" id="PF04480">
    <property type="entry name" value="DUF559"/>
    <property type="match status" value="1"/>
</dbReference>
<dbReference type="SUPFAM" id="SSF52980">
    <property type="entry name" value="Restriction endonuclease-like"/>
    <property type="match status" value="1"/>
</dbReference>
<dbReference type="RefSeq" id="WP_073178273.1">
    <property type="nucleotide sequence ID" value="NZ_FQYI01000002.1"/>
</dbReference>
<dbReference type="InterPro" id="IPR011335">
    <property type="entry name" value="Restrct_endonuc-II-like"/>
</dbReference>
<evidence type="ECO:0000256" key="6">
    <source>
        <dbReference type="ARBA" id="ARBA00029466"/>
    </source>
</evidence>
<dbReference type="InterPro" id="IPR007569">
    <property type="entry name" value="DUF559"/>
</dbReference>
<dbReference type="EMBL" id="FQYI01000002">
    <property type="protein sequence ID" value="SHI53386.1"/>
    <property type="molecule type" value="Genomic_DNA"/>
</dbReference>
<dbReference type="STRING" id="1118202.SAMN05443429_102155"/>
<dbReference type="InterPro" id="IPR004603">
    <property type="entry name" value="DNA_mismatch_endonuc_vsr"/>
</dbReference>
<sequence length="219" mass="25769">MDILNPEQRRKAMQGNKATGTKIEVLLGKAMWAQGLWYRKNNRKIIGTPDFTFAKYKVAVFADGDFWHGKDWEKRRNKVGANAGFWYDKIERNIERDYKVTKQLCENGWTVLRFWETEIRQDADECARKVKAAIDLAKEKIAEEKRLSKIYHKKISIPNECEKNVVQEFLSTETELKKRALKKKAAKKMKTLLQYKYPEENITMAVAEDVLKYAVRKEK</sequence>
<name>A0A1M6BX89_9FLAO</name>
<evidence type="ECO:0000256" key="3">
    <source>
        <dbReference type="ARBA" id="ARBA00022763"/>
    </source>
</evidence>
<dbReference type="AlphaFoldDB" id="A0A1M6BX89"/>
<keyword evidence="2 8" id="KW-0255">Endonuclease</keyword>
<dbReference type="GO" id="GO:0016787">
    <property type="term" value="F:hydrolase activity"/>
    <property type="evidence" value="ECO:0007669"/>
    <property type="project" value="UniProtKB-KW"/>
</dbReference>
<feature type="domain" description="DUF559" evidence="7">
    <location>
        <begin position="93"/>
        <end position="133"/>
    </location>
</feature>
<keyword evidence="4" id="KW-0378">Hydrolase</keyword>
<evidence type="ECO:0000256" key="5">
    <source>
        <dbReference type="ARBA" id="ARBA00023204"/>
    </source>
</evidence>
<dbReference type="GO" id="GO:0004519">
    <property type="term" value="F:endonuclease activity"/>
    <property type="evidence" value="ECO:0007669"/>
    <property type="project" value="UniProtKB-KW"/>
</dbReference>
<organism evidence="8 9">
    <name type="scientific">Cruoricaptor ignavus</name>
    <dbReference type="NCBI Taxonomy" id="1118202"/>
    <lineage>
        <taxon>Bacteria</taxon>
        <taxon>Pseudomonadati</taxon>
        <taxon>Bacteroidota</taxon>
        <taxon>Flavobacteriia</taxon>
        <taxon>Flavobacteriales</taxon>
        <taxon>Weeksellaceae</taxon>
        <taxon>Cruoricaptor</taxon>
    </lineage>
</organism>
<dbReference type="OrthoDB" id="9801520at2"/>
<evidence type="ECO:0000256" key="4">
    <source>
        <dbReference type="ARBA" id="ARBA00022801"/>
    </source>
</evidence>
<evidence type="ECO:0000256" key="2">
    <source>
        <dbReference type="ARBA" id="ARBA00022759"/>
    </source>
</evidence>
<dbReference type="Proteomes" id="UP000184335">
    <property type="component" value="Unassembled WGS sequence"/>
</dbReference>
<evidence type="ECO:0000313" key="9">
    <source>
        <dbReference type="Proteomes" id="UP000184335"/>
    </source>
</evidence>
<keyword evidence="1" id="KW-0540">Nuclease</keyword>
<keyword evidence="9" id="KW-1185">Reference proteome</keyword>
<dbReference type="Gene3D" id="3.40.960.10">
    <property type="entry name" value="VSR Endonuclease"/>
    <property type="match status" value="1"/>
</dbReference>
<evidence type="ECO:0000256" key="1">
    <source>
        <dbReference type="ARBA" id="ARBA00022722"/>
    </source>
</evidence>
<keyword evidence="5" id="KW-0234">DNA repair</keyword>
<accession>A0A1M6BX89</accession>
<protein>
    <submittedName>
        <fullName evidence="8">T/G mismatch-specific endonuclease</fullName>
    </submittedName>
</protein>
<gene>
    <name evidence="8" type="ORF">SAMN05443429_102155</name>
</gene>
<dbReference type="CDD" id="cd00221">
    <property type="entry name" value="Vsr"/>
    <property type="match status" value="1"/>
</dbReference>
<dbReference type="Pfam" id="PF03852">
    <property type="entry name" value="Vsr"/>
    <property type="match status" value="1"/>
</dbReference>
<comment type="similarity">
    <text evidence="6">Belongs to the Vsr family.</text>
</comment>
<proteinExistence type="inferred from homology"/>